<protein>
    <submittedName>
        <fullName evidence="1">Uncharacterized protein</fullName>
    </submittedName>
</protein>
<dbReference type="AlphaFoldDB" id="A0A6C0J6D0"/>
<sequence>MLNILIYSNCQGIGIKYFLKKSNYILKNYNIHHIRMDNFIRKKKQ</sequence>
<proteinExistence type="predicted"/>
<dbReference type="EMBL" id="MN740326">
    <property type="protein sequence ID" value="QHU00321.1"/>
    <property type="molecule type" value="Genomic_DNA"/>
</dbReference>
<accession>A0A6C0J6D0</accession>
<name>A0A6C0J6D0_9ZZZZ</name>
<evidence type="ECO:0000313" key="1">
    <source>
        <dbReference type="EMBL" id="QHU00321.1"/>
    </source>
</evidence>
<organism evidence="1">
    <name type="scientific">viral metagenome</name>
    <dbReference type="NCBI Taxonomy" id="1070528"/>
    <lineage>
        <taxon>unclassified sequences</taxon>
        <taxon>metagenomes</taxon>
        <taxon>organismal metagenomes</taxon>
    </lineage>
</organism>
<reference evidence="1" key="1">
    <citation type="journal article" date="2020" name="Nature">
        <title>Giant virus diversity and host interactions through global metagenomics.</title>
        <authorList>
            <person name="Schulz F."/>
            <person name="Roux S."/>
            <person name="Paez-Espino D."/>
            <person name="Jungbluth S."/>
            <person name="Walsh D.A."/>
            <person name="Denef V.J."/>
            <person name="McMahon K.D."/>
            <person name="Konstantinidis K.T."/>
            <person name="Eloe-Fadrosh E.A."/>
            <person name="Kyrpides N.C."/>
            <person name="Woyke T."/>
        </authorList>
    </citation>
    <scope>NUCLEOTIDE SEQUENCE</scope>
    <source>
        <strain evidence="1">GVMAG-M-3300025860-12</strain>
    </source>
</reference>